<sequence length="276" mass="30224">MLHGPAAMRVKVLEPGPPAQLLAGPLAASRPQFYEVCLTEQRRASHACPAWPQQATMHGMGLQEVTARIRQAEQRAGRPAGSAQLVAVTKGHSLSDIRRQVLAYGDFPLAENRGQEIRDKVQEWSQSGQPQPEWHYIGPLQSNKVKYLQAVRLLHALETEEQAQIVAEYAAKWGQAPAVLLQVHNGEAQKHGVPPQLLPQLLRAVRSTGLSVRGLMVMAPYGQPEAARRLFRETAQRAHDLGLAELSMGMSGDYEIATEEGATLLRVGSALFEETA</sequence>
<dbReference type="CDD" id="cd00635">
    <property type="entry name" value="PLPDE_III_YBL036c_like"/>
    <property type="match status" value="1"/>
</dbReference>
<dbReference type="Pfam" id="PF01168">
    <property type="entry name" value="Ala_racemase_N"/>
    <property type="match status" value="1"/>
</dbReference>
<dbReference type="SUPFAM" id="SSF51419">
    <property type="entry name" value="PLP-binding barrel"/>
    <property type="match status" value="1"/>
</dbReference>
<dbReference type="Gene3D" id="3.20.20.10">
    <property type="entry name" value="Alanine racemase"/>
    <property type="match status" value="1"/>
</dbReference>
<name>A0ABW1YC85_9DEIO</name>
<keyword evidence="5" id="KW-1185">Reference proteome</keyword>
<feature type="domain" description="Alanine racemase N-terminal" evidence="3">
    <location>
        <begin position="62"/>
        <end position="272"/>
    </location>
</feature>
<dbReference type="InterPro" id="IPR001608">
    <property type="entry name" value="Ala_racemase_N"/>
</dbReference>
<dbReference type="InterPro" id="IPR029066">
    <property type="entry name" value="PLP-binding_barrel"/>
</dbReference>
<dbReference type="PANTHER" id="PTHR10146">
    <property type="entry name" value="PROLINE SYNTHETASE CO-TRANSCRIBED BACTERIAL HOMOLOG PROTEIN"/>
    <property type="match status" value="1"/>
</dbReference>
<proteinExistence type="inferred from homology"/>
<evidence type="ECO:0000313" key="5">
    <source>
        <dbReference type="Proteomes" id="UP001596297"/>
    </source>
</evidence>
<reference evidence="5" key="1">
    <citation type="journal article" date="2019" name="Int. J. Syst. Evol. Microbiol.">
        <title>The Global Catalogue of Microorganisms (GCM) 10K type strain sequencing project: providing services to taxonomists for standard genome sequencing and annotation.</title>
        <authorList>
            <consortium name="The Broad Institute Genomics Platform"/>
            <consortium name="The Broad Institute Genome Sequencing Center for Infectious Disease"/>
            <person name="Wu L."/>
            <person name="Ma J."/>
        </authorList>
    </citation>
    <scope>NUCLEOTIDE SEQUENCE [LARGE SCALE GENOMIC DNA]</scope>
    <source>
        <strain evidence="5">CGMCC 1.15772</strain>
    </source>
</reference>
<accession>A0ABW1YC85</accession>
<comment type="similarity">
    <text evidence="2">Belongs to the pyridoxal phosphate-binding protein YggS/PROSC family.</text>
</comment>
<keyword evidence="1" id="KW-0663">Pyridoxal phosphate</keyword>
<organism evidence="4 5">
    <name type="scientific">Deinococcus lacus</name>
    <dbReference type="NCBI Taxonomy" id="392561"/>
    <lineage>
        <taxon>Bacteria</taxon>
        <taxon>Thermotogati</taxon>
        <taxon>Deinococcota</taxon>
        <taxon>Deinococci</taxon>
        <taxon>Deinococcales</taxon>
        <taxon>Deinococcaceae</taxon>
        <taxon>Deinococcus</taxon>
    </lineage>
</organism>
<protein>
    <submittedName>
        <fullName evidence="4">YggS family pyridoxal phosphate enzyme</fullName>
    </submittedName>
</protein>
<evidence type="ECO:0000313" key="4">
    <source>
        <dbReference type="EMBL" id="MFC6590822.1"/>
    </source>
</evidence>
<comment type="caution">
    <text evidence="4">The sequence shown here is derived from an EMBL/GenBank/DDBJ whole genome shotgun (WGS) entry which is preliminary data.</text>
</comment>
<evidence type="ECO:0000256" key="1">
    <source>
        <dbReference type="ARBA" id="ARBA00022898"/>
    </source>
</evidence>
<evidence type="ECO:0000259" key="3">
    <source>
        <dbReference type="Pfam" id="PF01168"/>
    </source>
</evidence>
<dbReference type="EMBL" id="JBHSWD010000001">
    <property type="protein sequence ID" value="MFC6590822.1"/>
    <property type="molecule type" value="Genomic_DNA"/>
</dbReference>
<dbReference type="PANTHER" id="PTHR10146:SF14">
    <property type="entry name" value="PYRIDOXAL PHOSPHATE HOMEOSTASIS PROTEIN"/>
    <property type="match status" value="1"/>
</dbReference>
<dbReference type="Proteomes" id="UP001596297">
    <property type="component" value="Unassembled WGS sequence"/>
</dbReference>
<gene>
    <name evidence="4" type="ORF">ACFP81_01415</name>
</gene>
<evidence type="ECO:0000256" key="2">
    <source>
        <dbReference type="RuleBase" id="RU004514"/>
    </source>
</evidence>
<dbReference type="InterPro" id="IPR011078">
    <property type="entry name" value="PyrdxlP_homeostasis"/>
</dbReference>